<dbReference type="Proteomes" id="UP000070513">
    <property type="component" value="Unassembled WGS sequence"/>
</dbReference>
<evidence type="ECO:0000256" key="1">
    <source>
        <dbReference type="ARBA" id="ARBA00008455"/>
    </source>
</evidence>
<feature type="domain" description="Peptidase C1A papain C-terminal" evidence="3">
    <location>
        <begin position="74"/>
        <end position="280"/>
    </location>
</feature>
<organism evidence="4 5">
    <name type="scientific">Chryseobacterium kwangjuense</name>
    <dbReference type="NCBI Taxonomy" id="267125"/>
    <lineage>
        <taxon>Bacteria</taxon>
        <taxon>Pseudomonadati</taxon>
        <taxon>Bacteroidota</taxon>
        <taxon>Flavobacteriia</taxon>
        <taxon>Flavobacteriales</taxon>
        <taxon>Weeksellaceae</taxon>
        <taxon>Chryseobacterium group</taxon>
        <taxon>Chryseobacterium</taxon>
    </lineage>
</organism>
<reference evidence="4 5" key="2">
    <citation type="journal article" date="2016" name="Genome Announc.">
        <title>Draft Genome Sequence of a Biocontrol Rhizobacterium, Chryseobacterium kwangjuense Strain KJ1R5, Isolated from Pepper (Capsicum annuum).</title>
        <authorList>
            <person name="Jeong J.J."/>
            <person name="Park H."/>
            <person name="Park B.H."/>
            <person name="Mannaa M."/>
            <person name="Sang M.K."/>
            <person name="Choi I.G."/>
            <person name="Kim K.D."/>
        </authorList>
    </citation>
    <scope>NUCLEOTIDE SEQUENCE [LARGE SCALE GENOMIC DNA]</scope>
    <source>
        <strain evidence="4 5">KJ1R5</strain>
    </source>
</reference>
<accession>A0A135WEQ4</accession>
<comment type="caution">
    <text evidence="4">The sequence shown here is derived from an EMBL/GenBank/DDBJ whole genome shotgun (WGS) entry which is preliminary data.</text>
</comment>
<reference evidence="5" key="1">
    <citation type="submission" date="2015-12" db="EMBL/GenBank/DDBJ databases">
        <title>Genome sequence of a biocontrol rhizobacterium Chryseobacterium kwangjuense strain KJ1R5 isolated from pepper (Capsicum annuum L.).</title>
        <authorList>
            <person name="Jeong J.-J."/>
            <person name="Park H."/>
            <person name="Mannaa M."/>
            <person name="Sang M.K."/>
            <person name="Choi I.-G."/>
            <person name="Kim K.D."/>
        </authorList>
    </citation>
    <scope>NUCLEOTIDE SEQUENCE [LARGE SCALE GENOMIC DNA]</scope>
    <source>
        <strain evidence="5">KJ1R5</strain>
    </source>
</reference>
<protein>
    <recommendedName>
        <fullName evidence="3">Peptidase C1A papain C-terminal domain-containing protein</fullName>
    </recommendedName>
</protein>
<evidence type="ECO:0000259" key="3">
    <source>
        <dbReference type="SMART" id="SM00645"/>
    </source>
</evidence>
<dbReference type="RefSeq" id="WP_062651824.1">
    <property type="nucleotide sequence ID" value="NZ_LPUR01000011.1"/>
</dbReference>
<dbReference type="InterPro" id="IPR038765">
    <property type="entry name" value="Papain-like_cys_pep_sf"/>
</dbReference>
<feature type="chain" id="PRO_5007467796" description="Peptidase C1A papain C-terminal domain-containing protein" evidence="2">
    <location>
        <begin position="21"/>
        <end position="293"/>
    </location>
</feature>
<dbReference type="Pfam" id="PF00112">
    <property type="entry name" value="Peptidase_C1"/>
    <property type="match status" value="1"/>
</dbReference>
<proteinExistence type="inferred from homology"/>
<dbReference type="Gene3D" id="3.90.70.10">
    <property type="entry name" value="Cysteine proteinases"/>
    <property type="match status" value="1"/>
</dbReference>
<dbReference type="PANTHER" id="PTHR12411">
    <property type="entry name" value="CYSTEINE PROTEASE FAMILY C1-RELATED"/>
    <property type="match status" value="1"/>
</dbReference>
<dbReference type="GO" id="GO:0006508">
    <property type="term" value="P:proteolysis"/>
    <property type="evidence" value="ECO:0007669"/>
    <property type="project" value="InterPro"/>
</dbReference>
<evidence type="ECO:0000313" key="5">
    <source>
        <dbReference type="Proteomes" id="UP000070513"/>
    </source>
</evidence>
<evidence type="ECO:0000313" key="4">
    <source>
        <dbReference type="EMBL" id="KXH83365.1"/>
    </source>
</evidence>
<keyword evidence="2" id="KW-0732">Signal</keyword>
<dbReference type="GO" id="GO:0008234">
    <property type="term" value="F:cysteine-type peptidase activity"/>
    <property type="evidence" value="ECO:0007669"/>
    <property type="project" value="InterPro"/>
</dbReference>
<dbReference type="AlphaFoldDB" id="A0A135WEQ4"/>
<dbReference type="PROSITE" id="PS51257">
    <property type="entry name" value="PROKAR_LIPOPROTEIN"/>
    <property type="match status" value="1"/>
</dbReference>
<gene>
    <name evidence="4" type="ORF">AU378_13250</name>
</gene>
<comment type="similarity">
    <text evidence="1">Belongs to the peptidase C1 family.</text>
</comment>
<dbReference type="InterPro" id="IPR013128">
    <property type="entry name" value="Peptidase_C1A"/>
</dbReference>
<name>A0A135WEQ4_9FLAO</name>
<dbReference type="InterPro" id="IPR000668">
    <property type="entry name" value="Peptidase_C1A_C"/>
</dbReference>
<dbReference type="SMART" id="SM00645">
    <property type="entry name" value="Pept_C1"/>
    <property type="match status" value="1"/>
</dbReference>
<feature type="signal peptide" evidence="2">
    <location>
        <begin position="1"/>
        <end position="20"/>
    </location>
</feature>
<dbReference type="SUPFAM" id="SSF54001">
    <property type="entry name" value="Cysteine proteinases"/>
    <property type="match status" value="1"/>
</dbReference>
<dbReference type="OrthoDB" id="3648721at2"/>
<dbReference type="CDD" id="cd02619">
    <property type="entry name" value="Peptidase_C1"/>
    <property type="match status" value="1"/>
</dbReference>
<sequence>MKNFKIISVALILLSMASCSKNDEEPVTKQEAFIGSMGAKFVDEATYNSFEKADINELSLKIKGLNAQSANKALPSTYTISGSVVGDQGSEGSCTAWATAYAAFSILEYNFRGITQPRSPEYVYNQTKLGNECNSGSLISVALNLLKNEGACSFAEMPHDNTQCSIQPTTAQKTAANSHKLVKWSTVSNSNIYGLKNVISMNIPVIIAITLDEEFKNLNITGWILKKRSGKILGAHSLCVIGYDDNKQAFKVQNSWGASWGNNGYFWIDYDLFKNTSSGGDRLVNESYIAFVQ</sequence>
<evidence type="ECO:0000256" key="2">
    <source>
        <dbReference type="SAM" id="SignalP"/>
    </source>
</evidence>
<dbReference type="EMBL" id="LPUR01000011">
    <property type="protein sequence ID" value="KXH83365.1"/>
    <property type="molecule type" value="Genomic_DNA"/>
</dbReference>